<protein>
    <submittedName>
        <fullName evidence="2">Uncharacterized protein</fullName>
    </submittedName>
</protein>
<name>A0A2W5MPC1_9GAMM</name>
<evidence type="ECO:0000256" key="1">
    <source>
        <dbReference type="SAM" id="MobiDB-lite"/>
    </source>
</evidence>
<proteinExistence type="predicted"/>
<dbReference type="AlphaFoldDB" id="A0A2W5MPC1"/>
<dbReference type="EMBL" id="QFPO01000002">
    <property type="protein sequence ID" value="PZQ19563.1"/>
    <property type="molecule type" value="Genomic_DNA"/>
</dbReference>
<evidence type="ECO:0000313" key="2">
    <source>
        <dbReference type="EMBL" id="PZQ19563.1"/>
    </source>
</evidence>
<accession>A0A2W5MPC1</accession>
<evidence type="ECO:0000313" key="3">
    <source>
        <dbReference type="Proteomes" id="UP000249046"/>
    </source>
</evidence>
<reference evidence="2 3" key="1">
    <citation type="submission" date="2017-08" db="EMBL/GenBank/DDBJ databases">
        <title>Infants hospitalized years apart are colonized by the same room-sourced microbial strains.</title>
        <authorList>
            <person name="Brooks B."/>
            <person name="Olm M.R."/>
            <person name="Firek B.A."/>
            <person name="Baker R."/>
            <person name="Thomas B.C."/>
            <person name="Morowitz M.J."/>
            <person name="Banfield J.F."/>
        </authorList>
    </citation>
    <scope>NUCLEOTIDE SEQUENCE [LARGE SCALE GENOMIC DNA]</scope>
    <source>
        <strain evidence="2">S2_005_003_R2_42</strain>
    </source>
</reference>
<comment type="caution">
    <text evidence="2">The sequence shown here is derived from an EMBL/GenBank/DDBJ whole genome shotgun (WGS) entry which is preliminary data.</text>
</comment>
<gene>
    <name evidence="2" type="ORF">DI564_02335</name>
</gene>
<organism evidence="2 3">
    <name type="scientific">Rhodanobacter denitrificans</name>
    <dbReference type="NCBI Taxonomy" id="666685"/>
    <lineage>
        <taxon>Bacteria</taxon>
        <taxon>Pseudomonadati</taxon>
        <taxon>Pseudomonadota</taxon>
        <taxon>Gammaproteobacteria</taxon>
        <taxon>Lysobacterales</taxon>
        <taxon>Rhodanobacteraceae</taxon>
        <taxon>Rhodanobacter</taxon>
    </lineage>
</organism>
<dbReference type="Proteomes" id="UP000249046">
    <property type="component" value="Unassembled WGS sequence"/>
</dbReference>
<sequence length="178" mass="19255">MNDNRLAQLYRDLTARSAGPVALDVDTLVAAAAGTLPADRRESVAGRLAVSPSEAELVRMLAVLEDDSQALAADLVRYDRSHGRRHERRMQRTAAPAARRAAKVRWAGMGACLMAVLGLWSTHRLGPGSLDGSSSGIYAEHKSDRIFTTKDSIFAWSNGESSVQDGPDKLFRSEFNGS</sequence>
<feature type="region of interest" description="Disordered" evidence="1">
    <location>
        <begin position="158"/>
        <end position="178"/>
    </location>
</feature>